<dbReference type="InterPro" id="IPR000014">
    <property type="entry name" value="PAS"/>
</dbReference>
<dbReference type="InterPro" id="IPR029151">
    <property type="entry name" value="Sensor-like_sf"/>
</dbReference>
<evidence type="ECO:0000256" key="4">
    <source>
        <dbReference type="ARBA" id="ARBA00022475"/>
    </source>
</evidence>
<dbReference type="NCBIfam" id="TIGR00229">
    <property type="entry name" value="sensory_box"/>
    <property type="match status" value="1"/>
</dbReference>
<evidence type="ECO:0000256" key="3">
    <source>
        <dbReference type="ARBA" id="ARBA00012438"/>
    </source>
</evidence>
<dbReference type="PROSITE" id="PS50112">
    <property type="entry name" value="PAS"/>
    <property type="match status" value="1"/>
</dbReference>
<dbReference type="SUPFAM" id="SSF55785">
    <property type="entry name" value="PYP-like sensor domain (PAS domain)"/>
    <property type="match status" value="1"/>
</dbReference>
<dbReference type="SUPFAM" id="SSF103190">
    <property type="entry name" value="Sensory domain-like"/>
    <property type="match status" value="1"/>
</dbReference>
<dbReference type="Pfam" id="PF21623">
    <property type="entry name" value="HK_sensor_dom_bact"/>
    <property type="match status" value="1"/>
</dbReference>
<keyword evidence="8" id="KW-0547">Nucleotide-binding</keyword>
<dbReference type="RefSeq" id="WP_207561918.1">
    <property type="nucleotide sequence ID" value="NZ_CP046072.1"/>
</dbReference>
<evidence type="ECO:0000256" key="10">
    <source>
        <dbReference type="ARBA" id="ARBA00022840"/>
    </source>
</evidence>
<dbReference type="AlphaFoldDB" id="A0A975AXZ6"/>
<dbReference type="Proteomes" id="UP000671852">
    <property type="component" value="Chromosome"/>
</dbReference>
<evidence type="ECO:0000259" key="14">
    <source>
        <dbReference type="PROSITE" id="PS50109"/>
    </source>
</evidence>
<dbReference type="SMART" id="SM00388">
    <property type="entry name" value="HisKA"/>
    <property type="match status" value="1"/>
</dbReference>
<evidence type="ECO:0000256" key="7">
    <source>
        <dbReference type="ARBA" id="ARBA00022692"/>
    </source>
</evidence>
<dbReference type="CDD" id="cd00130">
    <property type="entry name" value="PAS"/>
    <property type="match status" value="1"/>
</dbReference>
<dbReference type="GO" id="GO:0005524">
    <property type="term" value="F:ATP binding"/>
    <property type="evidence" value="ECO:0007669"/>
    <property type="project" value="UniProtKB-KW"/>
</dbReference>
<feature type="domain" description="Histidine kinase" evidence="14">
    <location>
        <begin position="474"/>
        <end position="709"/>
    </location>
</feature>
<keyword evidence="7 13" id="KW-0812">Transmembrane</keyword>
<dbReference type="GO" id="GO:0006355">
    <property type="term" value="P:regulation of DNA-templated transcription"/>
    <property type="evidence" value="ECO:0007669"/>
    <property type="project" value="InterPro"/>
</dbReference>
<keyword evidence="13" id="KW-0472">Membrane</keyword>
<dbReference type="InterPro" id="IPR036890">
    <property type="entry name" value="HATPase_C_sf"/>
</dbReference>
<evidence type="ECO:0000256" key="8">
    <source>
        <dbReference type="ARBA" id="ARBA00022741"/>
    </source>
</evidence>
<dbReference type="InterPro" id="IPR036097">
    <property type="entry name" value="HisK_dim/P_sf"/>
</dbReference>
<evidence type="ECO:0000256" key="9">
    <source>
        <dbReference type="ARBA" id="ARBA00022777"/>
    </source>
</evidence>
<dbReference type="PANTHER" id="PTHR43065">
    <property type="entry name" value="SENSOR HISTIDINE KINASE"/>
    <property type="match status" value="1"/>
</dbReference>
<dbReference type="Gene3D" id="1.10.287.130">
    <property type="match status" value="1"/>
</dbReference>
<keyword evidence="6" id="KW-0808">Transferase</keyword>
<dbReference type="EC" id="2.7.13.3" evidence="3"/>
<evidence type="ECO:0000256" key="11">
    <source>
        <dbReference type="ARBA" id="ARBA00022989"/>
    </source>
</evidence>
<evidence type="ECO:0000313" key="16">
    <source>
        <dbReference type="EMBL" id="QSZ40639.1"/>
    </source>
</evidence>
<gene>
    <name evidence="16" type="ORF">GJV85_00400</name>
</gene>
<organism evidence="16 17">
    <name type="scientific">Sulfurimonas aquatica</name>
    <dbReference type="NCBI Taxonomy" id="2672570"/>
    <lineage>
        <taxon>Bacteria</taxon>
        <taxon>Pseudomonadati</taxon>
        <taxon>Campylobacterota</taxon>
        <taxon>Epsilonproteobacteria</taxon>
        <taxon>Campylobacterales</taxon>
        <taxon>Sulfurimonadaceae</taxon>
        <taxon>Sulfurimonas</taxon>
    </lineage>
</organism>
<evidence type="ECO:0000256" key="5">
    <source>
        <dbReference type="ARBA" id="ARBA00022553"/>
    </source>
</evidence>
<name>A0A975AXZ6_9BACT</name>
<evidence type="ECO:0000259" key="15">
    <source>
        <dbReference type="PROSITE" id="PS50112"/>
    </source>
</evidence>
<protein>
    <recommendedName>
        <fullName evidence="3">histidine kinase</fullName>
        <ecNumber evidence="3">2.7.13.3</ecNumber>
    </recommendedName>
</protein>
<evidence type="ECO:0000256" key="2">
    <source>
        <dbReference type="ARBA" id="ARBA00004651"/>
    </source>
</evidence>
<feature type="transmembrane region" description="Helical" evidence="13">
    <location>
        <begin position="7"/>
        <end position="26"/>
    </location>
</feature>
<reference evidence="16" key="1">
    <citation type="submission" date="2019-11" db="EMBL/GenBank/DDBJ databases">
        <authorList>
            <person name="Kojima H."/>
        </authorList>
    </citation>
    <scope>NUCLEOTIDE SEQUENCE</scope>
    <source>
        <strain evidence="16">H1576</strain>
    </source>
</reference>
<evidence type="ECO:0000256" key="6">
    <source>
        <dbReference type="ARBA" id="ARBA00022679"/>
    </source>
</evidence>
<sequence>MYKNFKLLIFGIIGSIIIMVGVIWLINSDLSEQNHDKMHSKYKLTADKFKSFQNNRELFIKMLAEHPDVTEFLSHTSAESRAPVQSLLFHTAKTNQNIMQLRLLSLDGMELIRVDRTSDNTLHQIQGKKLQNKSKRDYFIHFNSLSENQIGYSELDLNVEHGKVELPWKPTLRIGMPVFEDAKKIGIVIINFSMSAFLKDAANLVETQLTLIDSQGYYILHPDSQKNWSRYRNPPFKDGKFYQLLKAQETPAPFYLDNSNAYPITLFNQEKMLAVFSPKTSPTEDFIYKALEFSLAQLLALLMILIPAILIIKRMIAKLKVEQIKLNEKNTFLDSVLENSFDALIITDGKAIIKRVNKAANILFSYKDKELIGKNIKLLIPQPEHDLHDEHVRNYHNQESKVIGVERKLEAVDKNGNLVPITLAVMPIKINNELFFIGTIRDLSQIVELKAQHKEQENMMHQAKLASMGEMISAISHQWRQPLNSIGLIAQELYYIHEDGDLDLETMKKSREDIMTQLKYMSQTIDDFRHFFSKEKELNTFNAIELVRELERLYAPQLKANSLEIGILCPQAENESCPYPSHQDYPHYEITGYPSELQHVLLNLLSNAKDAILNLEQPSKEQHQIIIAIILEDETIVFELRDLAGGIDEVTLTRLFEPYFTTKEMGTGLGLHIAKTITEQFFKGTLEYRDNIQESYKGSKFRLEIPKLVLENRA</sequence>
<dbReference type="CDD" id="cd00082">
    <property type="entry name" value="HisKA"/>
    <property type="match status" value="1"/>
</dbReference>
<accession>A0A975AXZ6</accession>
<dbReference type="InterPro" id="IPR013767">
    <property type="entry name" value="PAS_fold"/>
</dbReference>
<dbReference type="SMART" id="SM00091">
    <property type="entry name" value="PAS"/>
    <property type="match status" value="1"/>
</dbReference>
<evidence type="ECO:0000256" key="1">
    <source>
        <dbReference type="ARBA" id="ARBA00000085"/>
    </source>
</evidence>
<keyword evidence="5" id="KW-0597">Phosphoprotein</keyword>
<dbReference type="Gene3D" id="3.30.450.20">
    <property type="entry name" value="PAS domain"/>
    <property type="match status" value="2"/>
</dbReference>
<dbReference type="KEGG" id="saqt:GJV85_00400"/>
<feature type="domain" description="PAS" evidence="15">
    <location>
        <begin position="329"/>
        <end position="399"/>
    </location>
</feature>
<proteinExistence type="predicted"/>
<dbReference type="InterPro" id="IPR004358">
    <property type="entry name" value="Sig_transdc_His_kin-like_C"/>
</dbReference>
<keyword evidence="17" id="KW-1185">Reference proteome</keyword>
<dbReference type="InterPro" id="IPR003594">
    <property type="entry name" value="HATPase_dom"/>
</dbReference>
<dbReference type="SUPFAM" id="SSF47384">
    <property type="entry name" value="Homodimeric domain of signal transducing histidine kinase"/>
    <property type="match status" value="1"/>
</dbReference>
<comment type="subcellular location">
    <subcellularLocation>
        <location evidence="2">Cell membrane</location>
        <topology evidence="2">Multi-pass membrane protein</topology>
    </subcellularLocation>
</comment>
<dbReference type="Gene3D" id="3.30.565.10">
    <property type="entry name" value="Histidine kinase-like ATPase, C-terminal domain"/>
    <property type="match status" value="1"/>
</dbReference>
<keyword evidence="10" id="KW-0067">ATP-binding</keyword>
<dbReference type="SUPFAM" id="SSF55874">
    <property type="entry name" value="ATPase domain of HSP90 chaperone/DNA topoisomerase II/histidine kinase"/>
    <property type="match status" value="1"/>
</dbReference>
<dbReference type="GO" id="GO:0000155">
    <property type="term" value="F:phosphorelay sensor kinase activity"/>
    <property type="evidence" value="ECO:0007669"/>
    <property type="project" value="InterPro"/>
</dbReference>
<evidence type="ECO:0000256" key="13">
    <source>
        <dbReference type="SAM" id="Phobius"/>
    </source>
</evidence>
<evidence type="ECO:0000313" key="17">
    <source>
        <dbReference type="Proteomes" id="UP000671852"/>
    </source>
</evidence>
<dbReference type="Pfam" id="PF00989">
    <property type="entry name" value="PAS"/>
    <property type="match status" value="1"/>
</dbReference>
<keyword evidence="11 13" id="KW-1133">Transmembrane helix</keyword>
<keyword evidence="4" id="KW-1003">Cell membrane</keyword>
<dbReference type="SMART" id="SM00387">
    <property type="entry name" value="HATPase_c"/>
    <property type="match status" value="1"/>
</dbReference>
<dbReference type="InterPro" id="IPR003661">
    <property type="entry name" value="HisK_dim/P_dom"/>
</dbReference>
<dbReference type="Pfam" id="PF02518">
    <property type="entry name" value="HATPase_c"/>
    <property type="match status" value="1"/>
</dbReference>
<dbReference type="InterPro" id="IPR005467">
    <property type="entry name" value="His_kinase_dom"/>
</dbReference>
<reference evidence="16" key="2">
    <citation type="submission" date="2021-04" db="EMBL/GenBank/DDBJ databases">
        <title>Isolation and characterization of a novel species of the genus Sulfurimonas.</title>
        <authorList>
            <person name="Fukui M."/>
        </authorList>
    </citation>
    <scope>NUCLEOTIDE SEQUENCE</scope>
    <source>
        <strain evidence="16">H1576</strain>
    </source>
</reference>
<dbReference type="InterPro" id="IPR035965">
    <property type="entry name" value="PAS-like_dom_sf"/>
</dbReference>
<dbReference type="PANTHER" id="PTHR43065:SF10">
    <property type="entry name" value="PEROXIDE STRESS-ACTIVATED HISTIDINE KINASE MAK3"/>
    <property type="match status" value="1"/>
</dbReference>
<dbReference type="InterPro" id="IPR048760">
    <property type="entry name" value="VP0354-like_sensor_dom"/>
</dbReference>
<dbReference type="PROSITE" id="PS50109">
    <property type="entry name" value="HIS_KIN"/>
    <property type="match status" value="1"/>
</dbReference>
<dbReference type="EMBL" id="CP046072">
    <property type="protein sequence ID" value="QSZ40639.1"/>
    <property type="molecule type" value="Genomic_DNA"/>
</dbReference>
<dbReference type="PRINTS" id="PR00344">
    <property type="entry name" value="BCTRLSENSOR"/>
</dbReference>
<dbReference type="GO" id="GO:0005886">
    <property type="term" value="C:plasma membrane"/>
    <property type="evidence" value="ECO:0007669"/>
    <property type="project" value="UniProtKB-SubCell"/>
</dbReference>
<keyword evidence="9" id="KW-0418">Kinase</keyword>
<comment type="catalytic activity">
    <reaction evidence="1">
        <text>ATP + protein L-histidine = ADP + protein N-phospho-L-histidine.</text>
        <dbReference type="EC" id="2.7.13.3"/>
    </reaction>
</comment>
<evidence type="ECO:0000256" key="12">
    <source>
        <dbReference type="ARBA" id="ARBA00023012"/>
    </source>
</evidence>
<keyword evidence="12" id="KW-0902">Two-component regulatory system</keyword>
<dbReference type="Pfam" id="PF00512">
    <property type="entry name" value="HisKA"/>
    <property type="match status" value="1"/>
</dbReference>